<dbReference type="InterPro" id="IPR013874">
    <property type="entry name" value="Cdc37_Hsp90-bd"/>
</dbReference>
<dbReference type="GO" id="GO:0051082">
    <property type="term" value="F:unfolded protein binding"/>
    <property type="evidence" value="ECO:0007669"/>
    <property type="project" value="TreeGrafter"/>
</dbReference>
<gene>
    <name evidence="11" type="ORF">DBRI1063_LOCUS9528</name>
</gene>
<dbReference type="Gene3D" id="6.10.140.250">
    <property type="match status" value="1"/>
</dbReference>
<dbReference type="SMART" id="SM01071">
    <property type="entry name" value="CDC37_N"/>
    <property type="match status" value="1"/>
</dbReference>
<evidence type="ECO:0000313" key="11">
    <source>
        <dbReference type="EMBL" id="CAD9327142.1"/>
    </source>
</evidence>
<evidence type="ECO:0000256" key="5">
    <source>
        <dbReference type="ARBA" id="ARBA00031396"/>
    </source>
</evidence>
<dbReference type="EMBL" id="HBGN01014874">
    <property type="protein sequence ID" value="CAD9327142.1"/>
    <property type="molecule type" value="Transcribed_RNA"/>
</dbReference>
<proteinExistence type="inferred from homology"/>
<dbReference type="PANTHER" id="PTHR12800:SF4">
    <property type="entry name" value="HSP90 CO-CHAPERONE CDC37"/>
    <property type="match status" value="1"/>
</dbReference>
<dbReference type="GO" id="GO:0051087">
    <property type="term" value="F:protein-folding chaperone binding"/>
    <property type="evidence" value="ECO:0007669"/>
    <property type="project" value="TreeGrafter"/>
</dbReference>
<dbReference type="Gene3D" id="1.20.58.610">
    <property type="entry name" value="Cdc37, Hsp90 binding domain"/>
    <property type="match status" value="1"/>
</dbReference>
<name>A0A6U3R563_9STRA</name>
<dbReference type="GO" id="GO:0006457">
    <property type="term" value="P:protein folding"/>
    <property type="evidence" value="ECO:0007669"/>
    <property type="project" value="TreeGrafter"/>
</dbReference>
<feature type="compositionally biased region" description="Basic and acidic residues" evidence="7">
    <location>
        <begin position="96"/>
        <end position="115"/>
    </location>
</feature>
<evidence type="ECO:0000259" key="10">
    <source>
        <dbReference type="SMART" id="SM01071"/>
    </source>
</evidence>
<dbReference type="Pfam" id="PF08564">
    <property type="entry name" value="CDC37_C"/>
    <property type="match status" value="1"/>
</dbReference>
<feature type="compositionally biased region" description="Basic and acidic residues" evidence="7">
    <location>
        <begin position="1"/>
        <end position="12"/>
    </location>
</feature>
<feature type="region of interest" description="Disordered" evidence="7">
    <location>
        <begin position="71"/>
        <end position="115"/>
    </location>
</feature>
<keyword evidence="3" id="KW-0963">Cytoplasm</keyword>
<dbReference type="GO" id="GO:0031072">
    <property type="term" value="F:heat shock protein binding"/>
    <property type="evidence" value="ECO:0007669"/>
    <property type="project" value="TreeGrafter"/>
</dbReference>
<reference evidence="11" key="1">
    <citation type="submission" date="2021-01" db="EMBL/GenBank/DDBJ databases">
        <authorList>
            <person name="Corre E."/>
            <person name="Pelletier E."/>
            <person name="Niang G."/>
            <person name="Scheremetjew M."/>
            <person name="Finn R."/>
            <person name="Kale V."/>
            <person name="Holt S."/>
            <person name="Cochrane G."/>
            <person name="Meng A."/>
            <person name="Brown T."/>
            <person name="Cohen L."/>
        </authorList>
    </citation>
    <scope>NUCLEOTIDE SEQUENCE</scope>
    <source>
        <strain evidence="11">Pop2</strain>
    </source>
</reference>
<feature type="region of interest" description="Disordered" evidence="7">
    <location>
        <begin position="1"/>
        <end position="25"/>
    </location>
</feature>
<keyword evidence="4" id="KW-0143">Chaperone</keyword>
<evidence type="ECO:0000256" key="3">
    <source>
        <dbReference type="ARBA" id="ARBA00022490"/>
    </source>
</evidence>
<evidence type="ECO:0000259" key="8">
    <source>
        <dbReference type="SMART" id="SM01069"/>
    </source>
</evidence>
<comment type="subcellular location">
    <subcellularLocation>
        <location evidence="1">Cytoplasm</location>
    </subcellularLocation>
</comment>
<keyword evidence="6" id="KW-0175">Coiled coil</keyword>
<dbReference type="InterPro" id="IPR038189">
    <property type="entry name" value="Cdc37_Hsp90-bd_sf"/>
</dbReference>
<comment type="similarity">
    <text evidence="2">Belongs to the CDC37 family.</text>
</comment>
<dbReference type="Pfam" id="PF03234">
    <property type="entry name" value="CDC37_N"/>
    <property type="match status" value="1"/>
</dbReference>
<dbReference type="PANTHER" id="PTHR12800">
    <property type="entry name" value="CDC37-RELATED"/>
    <property type="match status" value="1"/>
</dbReference>
<dbReference type="GO" id="GO:0050821">
    <property type="term" value="P:protein stabilization"/>
    <property type="evidence" value="ECO:0007669"/>
    <property type="project" value="TreeGrafter"/>
</dbReference>
<feature type="coiled-coil region" evidence="6">
    <location>
        <begin position="339"/>
        <end position="370"/>
    </location>
</feature>
<evidence type="ECO:0000256" key="6">
    <source>
        <dbReference type="SAM" id="Coils"/>
    </source>
</evidence>
<sequence length="441" mass="49883">MSKPFDYSKWDNIELSDDEDDVHPNIDRESWFRMKHRSRVEREEREDADKKKICLEVAAAELRMKEITKILSQVSTKDNGDDSDSDSDDDDLEDTEGLKAEKAELEKANKARQAKLDEYEKNKKWNVDNICHVVEERTIVNPKAAESKFTPTGYAVPDEDVVVETEKTVEKKEETEKVASAAAKPKKETIAPTAKKPAAPKKQTVAPPPKAITKPAGPETESNVMMSYHDFTLKYADLVEKFMSIQSLDKSKEFLLLHGDILLQENASNYLLLASLEDEMNGFHDKMKLTARQSQIISNIAELAKSLKSHPGNVVLPFFKRLEQKEFLDGFNDGVNTFVERIEKRAVVKKKEMDAEREAEAKAAAEAEGQEVDLANVPKEERMGPGGLDPVEVFESLPQSMQEAFESREVDKLKEALMAMNPEEAEYHMKRCVDSGLWNEG</sequence>
<dbReference type="GO" id="GO:0005737">
    <property type="term" value="C:cytoplasm"/>
    <property type="evidence" value="ECO:0007669"/>
    <property type="project" value="UniProtKB-SubCell"/>
</dbReference>
<dbReference type="InterPro" id="IPR013873">
    <property type="entry name" value="Cdc37_C"/>
</dbReference>
<evidence type="ECO:0000256" key="4">
    <source>
        <dbReference type="ARBA" id="ARBA00023186"/>
    </source>
</evidence>
<dbReference type="Pfam" id="PF08565">
    <property type="entry name" value="CDC37_M"/>
    <property type="match status" value="1"/>
</dbReference>
<dbReference type="SUPFAM" id="SSF101391">
    <property type="entry name" value="Hsp90 co-chaperone CDC37"/>
    <property type="match status" value="1"/>
</dbReference>
<feature type="domain" description="Cdc37 C-terminal" evidence="8">
    <location>
        <begin position="382"/>
        <end position="441"/>
    </location>
</feature>
<evidence type="ECO:0000256" key="2">
    <source>
        <dbReference type="ARBA" id="ARBA00006222"/>
    </source>
</evidence>
<feature type="domain" description="Cdc37 N-terminal" evidence="10">
    <location>
        <begin position="4"/>
        <end position="138"/>
    </location>
</feature>
<dbReference type="SMART" id="SM01070">
    <property type="entry name" value="CDC37_M"/>
    <property type="match status" value="1"/>
</dbReference>
<evidence type="ECO:0000256" key="1">
    <source>
        <dbReference type="ARBA" id="ARBA00004496"/>
    </source>
</evidence>
<dbReference type="InterPro" id="IPR013855">
    <property type="entry name" value="Cdc37_N_dom"/>
</dbReference>
<feature type="region of interest" description="Disordered" evidence="7">
    <location>
        <begin position="173"/>
        <end position="218"/>
    </location>
</feature>
<dbReference type="AlphaFoldDB" id="A0A6U3R563"/>
<feature type="domain" description="Cdc37 Hsp90 binding" evidence="9">
    <location>
        <begin position="183"/>
        <end position="360"/>
    </location>
</feature>
<organism evidence="11">
    <name type="scientific">Ditylum brightwellii</name>
    <dbReference type="NCBI Taxonomy" id="49249"/>
    <lineage>
        <taxon>Eukaryota</taxon>
        <taxon>Sar</taxon>
        <taxon>Stramenopiles</taxon>
        <taxon>Ochrophyta</taxon>
        <taxon>Bacillariophyta</taxon>
        <taxon>Mediophyceae</taxon>
        <taxon>Lithodesmiophycidae</taxon>
        <taxon>Lithodesmiales</taxon>
        <taxon>Lithodesmiaceae</taxon>
        <taxon>Ditylum</taxon>
    </lineage>
</organism>
<feature type="compositionally biased region" description="Low complexity" evidence="7">
    <location>
        <begin position="190"/>
        <end position="205"/>
    </location>
</feature>
<dbReference type="GO" id="GO:0019901">
    <property type="term" value="F:protein kinase binding"/>
    <property type="evidence" value="ECO:0007669"/>
    <property type="project" value="InterPro"/>
</dbReference>
<dbReference type="SMART" id="SM01069">
    <property type="entry name" value="CDC37_C"/>
    <property type="match status" value="1"/>
</dbReference>
<feature type="compositionally biased region" description="Acidic residues" evidence="7">
    <location>
        <begin position="81"/>
        <end position="95"/>
    </location>
</feature>
<protein>
    <recommendedName>
        <fullName evidence="5">Hsp90 chaperone protein kinase-targeting subunit</fullName>
    </recommendedName>
</protein>
<dbReference type="InterPro" id="IPR004918">
    <property type="entry name" value="Cdc37"/>
</dbReference>
<evidence type="ECO:0000259" key="9">
    <source>
        <dbReference type="SMART" id="SM01070"/>
    </source>
</evidence>
<accession>A0A6U3R563</accession>
<evidence type="ECO:0000256" key="7">
    <source>
        <dbReference type="SAM" id="MobiDB-lite"/>
    </source>
</evidence>